<feature type="compositionally biased region" description="Gly residues" evidence="8">
    <location>
        <begin position="815"/>
        <end position="827"/>
    </location>
</feature>
<feature type="region of interest" description="Disordered" evidence="8">
    <location>
        <begin position="738"/>
        <end position="908"/>
    </location>
</feature>
<evidence type="ECO:0000256" key="3">
    <source>
        <dbReference type="ARBA" id="ARBA00022525"/>
    </source>
</evidence>
<organism evidence="10 11">
    <name type="scientific">Rhodobacter maris</name>
    <dbReference type="NCBI Taxonomy" id="446682"/>
    <lineage>
        <taxon>Bacteria</taxon>
        <taxon>Pseudomonadati</taxon>
        <taxon>Pseudomonadota</taxon>
        <taxon>Alphaproteobacteria</taxon>
        <taxon>Rhodobacterales</taxon>
        <taxon>Rhodobacter group</taxon>
        <taxon>Rhodobacter</taxon>
    </lineage>
</organism>
<dbReference type="GO" id="GO:0016020">
    <property type="term" value="C:membrane"/>
    <property type="evidence" value="ECO:0007669"/>
    <property type="project" value="UniProtKB-SubCell"/>
</dbReference>
<dbReference type="InterPro" id="IPR006644">
    <property type="entry name" value="Cadg"/>
</dbReference>
<dbReference type="PANTHER" id="PTHR38340">
    <property type="entry name" value="S-LAYER PROTEIN"/>
    <property type="match status" value="1"/>
</dbReference>
<evidence type="ECO:0000256" key="2">
    <source>
        <dbReference type="ARBA" id="ARBA00004613"/>
    </source>
</evidence>
<dbReference type="InterPro" id="IPR001343">
    <property type="entry name" value="Hemolysn_Ca-bd"/>
</dbReference>
<evidence type="ECO:0000256" key="4">
    <source>
        <dbReference type="ARBA" id="ARBA00022656"/>
    </source>
</evidence>
<comment type="subcellular location">
    <subcellularLocation>
        <location evidence="1">Membrane</location>
    </subcellularLocation>
    <subcellularLocation>
        <location evidence="2">Secreted</location>
    </subcellularLocation>
</comment>
<keyword evidence="6" id="KW-0843">Virulence</keyword>
<dbReference type="Proteomes" id="UP000219111">
    <property type="component" value="Unassembled WGS sequence"/>
</dbReference>
<dbReference type="AlphaFoldDB" id="A0A285RZR1"/>
<dbReference type="GO" id="GO:0005576">
    <property type="term" value="C:extracellular region"/>
    <property type="evidence" value="ECO:0007669"/>
    <property type="project" value="UniProtKB-SubCell"/>
</dbReference>
<dbReference type="RefSeq" id="WP_097069081.1">
    <property type="nucleotide sequence ID" value="NZ_OBMT01000002.1"/>
</dbReference>
<dbReference type="EMBL" id="OBMT01000002">
    <property type="protein sequence ID" value="SOB99606.1"/>
    <property type="molecule type" value="Genomic_DNA"/>
</dbReference>
<keyword evidence="7" id="KW-0472">Membrane</keyword>
<feature type="compositionally biased region" description="Acidic residues" evidence="8">
    <location>
        <begin position="745"/>
        <end position="757"/>
    </location>
</feature>
<dbReference type="Gene3D" id="2.60.40.2700">
    <property type="match status" value="1"/>
</dbReference>
<dbReference type="PRINTS" id="PR00313">
    <property type="entry name" value="CABNDNGRPT"/>
</dbReference>
<dbReference type="SUPFAM" id="SSF51120">
    <property type="entry name" value="beta-Roll"/>
    <property type="match status" value="4"/>
</dbReference>
<evidence type="ECO:0000313" key="11">
    <source>
        <dbReference type="Proteomes" id="UP000219111"/>
    </source>
</evidence>
<dbReference type="InterPro" id="IPR018511">
    <property type="entry name" value="Hemolysin-typ_Ca-bd_CS"/>
</dbReference>
<gene>
    <name evidence="10" type="ORF">SAMN05877831_102203</name>
</gene>
<dbReference type="OrthoDB" id="9795675at2"/>
<dbReference type="InterPro" id="IPR013783">
    <property type="entry name" value="Ig-like_fold"/>
</dbReference>
<dbReference type="GO" id="GO:0005509">
    <property type="term" value="F:calcium ion binding"/>
    <property type="evidence" value="ECO:0007669"/>
    <property type="project" value="InterPro"/>
</dbReference>
<dbReference type="GO" id="GO:0090729">
    <property type="term" value="F:toxin activity"/>
    <property type="evidence" value="ECO:0007669"/>
    <property type="project" value="UniProtKB-KW"/>
</dbReference>
<dbReference type="InterPro" id="IPR003995">
    <property type="entry name" value="RTX_toxin_determinant-A"/>
</dbReference>
<dbReference type="Gene3D" id="2.60.40.10">
    <property type="entry name" value="Immunoglobulins"/>
    <property type="match status" value="1"/>
</dbReference>
<dbReference type="InterPro" id="IPR050557">
    <property type="entry name" value="RTX_toxin/Mannuronan_C5-epim"/>
</dbReference>
<name>A0A285RZR1_9RHOB</name>
<dbReference type="PRINTS" id="PR01488">
    <property type="entry name" value="RTXTOXINA"/>
</dbReference>
<evidence type="ECO:0000256" key="8">
    <source>
        <dbReference type="SAM" id="MobiDB-lite"/>
    </source>
</evidence>
<keyword evidence="11" id="KW-1185">Reference proteome</keyword>
<proteinExistence type="predicted"/>
<dbReference type="SMART" id="SM00736">
    <property type="entry name" value="CADG"/>
    <property type="match status" value="1"/>
</dbReference>
<evidence type="ECO:0000259" key="9">
    <source>
        <dbReference type="SMART" id="SM00736"/>
    </source>
</evidence>
<keyword evidence="3" id="KW-0964">Secreted</keyword>
<accession>A0A285RZR1</accession>
<evidence type="ECO:0000256" key="1">
    <source>
        <dbReference type="ARBA" id="ARBA00004370"/>
    </source>
</evidence>
<feature type="compositionally biased region" description="Gly residues" evidence="8">
    <location>
        <begin position="797"/>
        <end position="808"/>
    </location>
</feature>
<dbReference type="Pfam" id="PF00353">
    <property type="entry name" value="HemolysinCabind"/>
    <property type="match status" value="6"/>
</dbReference>
<feature type="compositionally biased region" description="Gly residues" evidence="8">
    <location>
        <begin position="761"/>
        <end position="773"/>
    </location>
</feature>
<dbReference type="InterPro" id="IPR011049">
    <property type="entry name" value="Serralysin-like_metalloprot_C"/>
</dbReference>
<evidence type="ECO:0000256" key="6">
    <source>
        <dbReference type="ARBA" id="ARBA00023026"/>
    </source>
</evidence>
<evidence type="ECO:0000256" key="5">
    <source>
        <dbReference type="ARBA" id="ARBA00022737"/>
    </source>
</evidence>
<dbReference type="PROSITE" id="PS00330">
    <property type="entry name" value="HEMOLYSIN_CALCIUM"/>
    <property type="match status" value="4"/>
</dbReference>
<keyword evidence="4" id="KW-0800">Toxin</keyword>
<reference evidence="11" key="1">
    <citation type="submission" date="2017-08" db="EMBL/GenBank/DDBJ databases">
        <authorList>
            <person name="Varghese N."/>
            <person name="Submissions S."/>
        </authorList>
    </citation>
    <scope>NUCLEOTIDE SEQUENCE [LARGE SCALE GENOMIC DNA]</scope>
    <source>
        <strain evidence="11">JA276</strain>
    </source>
</reference>
<feature type="domain" description="Dystroglycan-type cadherin-like" evidence="9">
    <location>
        <begin position="544"/>
        <end position="635"/>
    </location>
</feature>
<dbReference type="Gene3D" id="2.150.10.10">
    <property type="entry name" value="Serralysin-like metalloprotease, C-terminal"/>
    <property type="match status" value="4"/>
</dbReference>
<keyword evidence="5" id="KW-0677">Repeat</keyword>
<dbReference type="PANTHER" id="PTHR38340:SF1">
    <property type="entry name" value="S-LAYER PROTEIN"/>
    <property type="match status" value="1"/>
</dbReference>
<evidence type="ECO:0000256" key="7">
    <source>
        <dbReference type="ARBA" id="ARBA00023136"/>
    </source>
</evidence>
<sequence length="1030" mass="104066">MTYHLVAAAGSSHAHDDSTGQQYHSSITALADGGALVVFEQRLDNAVSGYDREVTAQRYDASGNAVGGQIVIAHVEGVASISAYYYPVVTGLAGGGYAIAWEDPDTLDYRVQTFTAAGVLLNDVTVDLPDRYLESRDEYVEVHASAGSAALTALEGGGFALSLDGTYAGMLAQYAGASTIYTQTFSATGIAASPVTQVTPWVASISYGWDLVSYTSDIAALDNGTYIVVMRGGEGAPGNESADPAVMGQLYSASGTAIGSAFMISQATDTWAQEASVAVLENGDFVVAWCGEESGYWRRFAADGTPLTDAMELGSYYVDIRATATSDGGFLITAMYSGYNPAYTTYGYRFDADNALVDGRFVLTQSHVPDDDTTYYNVPPEFALLGNGQYLALIEGNDSWNGDGPEVLTWRLMEDQLGTTGADALTAAVTGAALFGREGNDTLTGSAVADYLDGGAGNDSLSGGAGDDTLVGGSGDTLDGGAGSDTVIFDSDFSQSLLSAVSADTLLYNGTTLRGVETVLFYYNSYSTHTYTWETLADYVIGDAPVSTLPATLTHAEGTISLDLADYFSDADGDSLSYTVTGLAAGLSLSGSVISGNVAAVAGGAPMSVTVTASDGILTTSDSFTWTITNVNAAPTGVVTLSGTAQVGAVLTASSSVADADGINAPTLGWQWLCDGTVISGATAASYTLTSADQGHVIAAVLSYTDLFGTHESVTSAVSDTVVAAGPVDLTLEGTAGADTLTGAEGDDLLSGEDGDDLLSGGAGDDGLRGGPGNDTVDGGTGDDNISGAEGADSLYGGAGNDRMGGGLDNDSMDGGDGNDFMGGGMGDDTLLGSAGKDTVNGGAGDDSMNGGTGNDVMGASFGNDTLLGDDGNDAMGGGSGRDSLAGDTGNDTIGGGEGDDTILGGAGDDFLAGGGRHDLIDGDAGDDLINGGEGNDTMTGGAGADVFLFNAGTEGNVDILTDFTRGEDLIRLVGVEKAPGGSGLQAYFDALAPETVTYEGAAAVALSYDGQTILVLGLDTLGKEDFVFL</sequence>
<protein>
    <submittedName>
        <fullName evidence="10">Ca2+-binding RTX toxin-like protein</fullName>
    </submittedName>
</protein>
<evidence type="ECO:0000313" key="10">
    <source>
        <dbReference type="EMBL" id="SOB99606.1"/>
    </source>
</evidence>